<dbReference type="Pfam" id="PF12765">
    <property type="entry name" value="Cohesin_HEAT"/>
    <property type="match status" value="1"/>
</dbReference>
<dbReference type="GO" id="GO:0034087">
    <property type="term" value="P:establishment of mitotic sister chromatid cohesion"/>
    <property type="evidence" value="ECO:0007669"/>
    <property type="project" value="TreeGrafter"/>
</dbReference>
<dbReference type="GO" id="GO:1990414">
    <property type="term" value="P:replication-born double-strand break repair via sister chromatid exchange"/>
    <property type="evidence" value="ECO:0007669"/>
    <property type="project" value="TreeGrafter"/>
</dbReference>
<dbReference type="PROSITE" id="PS01359">
    <property type="entry name" value="ZF_PHD_1"/>
    <property type="match status" value="1"/>
</dbReference>
<evidence type="ECO:0000313" key="12">
    <source>
        <dbReference type="EMBL" id="CAD1819438.1"/>
    </source>
</evidence>
<dbReference type="GO" id="GO:0061775">
    <property type="term" value="F:cohesin loader activity"/>
    <property type="evidence" value="ECO:0007669"/>
    <property type="project" value="InterPro"/>
</dbReference>
<dbReference type="CDD" id="cd15489">
    <property type="entry name" value="PHD_SF"/>
    <property type="match status" value="1"/>
</dbReference>
<evidence type="ECO:0000256" key="9">
    <source>
        <dbReference type="RuleBase" id="RU364107"/>
    </source>
</evidence>
<dbReference type="InterPro" id="IPR024986">
    <property type="entry name" value="Nipped-B_C"/>
</dbReference>
<protein>
    <recommendedName>
        <fullName evidence="9">Sister chromatid cohesion protein</fullName>
    </recommendedName>
</protein>
<keyword evidence="5" id="KW-0863">Zinc-finger</keyword>
<evidence type="ECO:0000256" key="8">
    <source>
        <dbReference type="ARBA" id="ARBA00023306"/>
    </source>
</evidence>
<dbReference type="PANTHER" id="PTHR21704:SF18">
    <property type="entry name" value="NIPPED-B-LIKE PROTEIN"/>
    <property type="match status" value="1"/>
</dbReference>
<dbReference type="EMBL" id="LR862139">
    <property type="protein sequence ID" value="CAD1819438.1"/>
    <property type="molecule type" value="Genomic_DNA"/>
</dbReference>
<dbReference type="InterPro" id="IPR011011">
    <property type="entry name" value="Znf_FYVE_PHD"/>
</dbReference>
<dbReference type="GO" id="GO:0008270">
    <property type="term" value="F:zinc ion binding"/>
    <property type="evidence" value="ECO:0007669"/>
    <property type="project" value="UniProtKB-KW"/>
</dbReference>
<evidence type="ECO:0000256" key="4">
    <source>
        <dbReference type="ARBA" id="ARBA00022737"/>
    </source>
</evidence>
<dbReference type="SUPFAM" id="SSF57903">
    <property type="entry name" value="FYVE/PHD zinc finger"/>
    <property type="match status" value="1"/>
</dbReference>
<reference evidence="12" key="1">
    <citation type="submission" date="2020-07" db="EMBL/GenBank/DDBJ databases">
        <authorList>
            <person name="Lin J."/>
        </authorList>
    </citation>
    <scope>NUCLEOTIDE SEQUENCE</scope>
</reference>
<dbReference type="Pfam" id="PF12830">
    <property type="entry name" value="Nipped-B_C"/>
    <property type="match status" value="1"/>
</dbReference>
<dbReference type="FunFam" id="1.25.10.10:FF:000697">
    <property type="entry name" value="Sister chromatid cohesion protein"/>
    <property type="match status" value="1"/>
</dbReference>
<name>A0A6V7NLL4_ANACO</name>
<dbReference type="InterPro" id="IPR016024">
    <property type="entry name" value="ARM-type_fold"/>
</dbReference>
<dbReference type="GO" id="GO:0003682">
    <property type="term" value="F:chromatin binding"/>
    <property type="evidence" value="ECO:0007669"/>
    <property type="project" value="TreeGrafter"/>
</dbReference>
<dbReference type="GO" id="GO:0010468">
    <property type="term" value="P:regulation of gene expression"/>
    <property type="evidence" value="ECO:0007669"/>
    <property type="project" value="InterPro"/>
</dbReference>
<dbReference type="InterPro" id="IPR019786">
    <property type="entry name" value="Zinc_finger_PHD-type_CS"/>
</dbReference>
<dbReference type="Gene3D" id="3.30.40.10">
    <property type="entry name" value="Zinc/RING finger domain, C3HC4 (zinc finger)"/>
    <property type="match status" value="1"/>
</dbReference>
<feature type="region of interest" description="Disordered" evidence="10">
    <location>
        <begin position="91"/>
        <end position="114"/>
    </location>
</feature>
<dbReference type="InterPro" id="IPR013083">
    <property type="entry name" value="Znf_RING/FYVE/PHD"/>
</dbReference>
<evidence type="ECO:0000256" key="3">
    <source>
        <dbReference type="ARBA" id="ARBA00022723"/>
    </source>
</evidence>
<evidence type="ECO:0000256" key="5">
    <source>
        <dbReference type="ARBA" id="ARBA00022771"/>
    </source>
</evidence>
<evidence type="ECO:0000259" key="11">
    <source>
        <dbReference type="SMART" id="SM00249"/>
    </source>
</evidence>
<proteinExistence type="inferred from homology"/>
<dbReference type="PANTHER" id="PTHR21704">
    <property type="entry name" value="NIPPED-B-LIKE PROTEIN DELANGIN SCC2-RELATED"/>
    <property type="match status" value="1"/>
</dbReference>
<keyword evidence="7 9" id="KW-0539">Nucleus</keyword>
<dbReference type="GO" id="GO:0090694">
    <property type="term" value="C:Scc2-Scc4 cohesin loading complex"/>
    <property type="evidence" value="ECO:0007669"/>
    <property type="project" value="TreeGrafter"/>
</dbReference>
<feature type="compositionally biased region" description="Basic and acidic residues" evidence="10">
    <location>
        <begin position="129"/>
        <end position="138"/>
    </location>
</feature>
<dbReference type="InterPro" id="IPR011989">
    <property type="entry name" value="ARM-like"/>
</dbReference>
<dbReference type="GO" id="GO:0140588">
    <property type="term" value="P:chromatin looping"/>
    <property type="evidence" value="ECO:0007669"/>
    <property type="project" value="InterPro"/>
</dbReference>
<dbReference type="InterPro" id="IPR001965">
    <property type="entry name" value="Znf_PHD"/>
</dbReference>
<evidence type="ECO:0000256" key="1">
    <source>
        <dbReference type="ARBA" id="ARBA00004123"/>
    </source>
</evidence>
<feature type="region of interest" description="Disordered" evidence="10">
    <location>
        <begin position="129"/>
        <end position="167"/>
    </location>
</feature>
<keyword evidence="6" id="KW-0862">Zinc</keyword>
<keyword evidence="3" id="KW-0479">Metal-binding</keyword>
<sequence length="1601" mass="180560">MEFNQGIGYEKACRLSNTNHSEVAPALPLPLSCDRPDVLSHAGAIAELLRNCDVSYLNLKEKPREAPNDPRECSRLYQQVLKYNREAFASSSRGPLLDQSPRNQIPERKPFEQNGINVLQVPREYGASFDDHPQRNLVHDQPALASSRKPKVRKKDSETIPSNSGLDIPDHQDAIMNFCEMVEDFCGKAEVPDDLEGSDGFSLPLADIKALVNEITLVHSKKFLHSIPLDTLTRLINVLDRLIQCAQGVSIEGNENPDLDCETVVLCALESTHAALAIMSHHDMPKQLYREEVFASYTQHKSFLIDETIQLLRKLQFSKRALRTYHLADEEQKQIQMITALFVQLVQFSANVPDSLKTTVNWNTILDASIDASYPMNCHEAATEVCCIFWTSVLQRFTTAKTQDVTESKVILENLVMDLLMTLNLPEYPASAPILEVLCVLLLQNAGLKSKDTSARCLAIELLGTIASRLKRDSLICSRDKFWILQELVGAGGNSDDLKDTCSVCLGVRGVNIVCHVCGRCFHSDCLGLGGQENLVRDWSCHLCFCKKQLSVLESYYKIDNKDYVKRKNAGSTSKRPGNSDSVTSLEVLQQILLNYLQEAGSRDDGNLFTRWFYLCLWYKDDPQSHDKIIYYLARLKSNEILRDSGGSLVLSRDWVKKICLALGQKNSFSRGFDKILSLLLASLRENSPIIRAKALRAVSGIVEADPEVLCDRRVQCAVEGRFCDSAISVREAALELVGRHIASHPDVGLKYFEKVAERIKDTGVSVRKRAIKIIRDLCTSNTNFLESTRAFIEIISRVNDEESSVQDLVCKTFYEFWFEEPTGSHKHYVADGSSVPMEVANKTEQIVNMLRKMPNHQPLVTIIKRNLSLDFLPQSAKATGMNAISLASVRKRCELICKRLLERILQVEEGHSDEEEIHALPYVLALHAFCVVDPMLCAPATDPSQFVVTLQPYLKNQVDNKSTAQLLESIIFIIDSVLPLLRKPPQSLIAELEQDLKHMIVRHSFLTVVHACIRCLCSLSKIAGKGGYLVEYLVQIFFKHLLTPNFDNKQLLGRSLFCLGLLLRYGYELMSTGDSQHLPIVKSLSLLKKYLLVEDDFGLKVRALQALGYILIAKPEYMLEKDILKLLEAALSSHSDHRLKMQALQNLHEYLLDAESQLGTDNTNKAPAQYVEENGNKVPVAAGAGDTNICGGIIQLYWNHILERCLDANDQVRQFALKIAEIVLRQGLVHPITCVPHLIALETDPLEVNSKLAHHLLMNMNEKYPAFFESRLGDGLQMSFRFFESILSNHDMVSGNMKGNAIAFVRPGVSRIYRLIRSNRVSRNKFMHSIVRKFESDNWNHSSLSFLVYCTEVLASLPFTCPDEPLYLIYDINRVIQLRAGALEANMKLWSSCFQQRDLMSTSNDSFRAMPVSGAHYSSDQNMTVTPQMPEKTCSISEEDTKKIQADCHDAIAMQLLLKLKRYLKIVYGLNDARCQAFSLKEQPKPGETISKQNIPFNVSDTSISLPTSYQDMVQKYQEFKTLLREDSIDYVTYTSTVKRKRPTPRNSRSGRSAIDRGDDGDDDGDDYYDEDWTGGPRRLDFSGQRSNGGGRMTRQRMHM</sequence>
<keyword evidence="8 9" id="KW-0131">Cell cycle</keyword>
<gene>
    <name evidence="12" type="ORF">CB5_LOCUS2649</name>
</gene>
<dbReference type="SMART" id="SM00249">
    <property type="entry name" value="PHD"/>
    <property type="match status" value="1"/>
</dbReference>
<comment type="subcellular location">
    <subcellularLocation>
        <location evidence="1 9">Nucleus</location>
    </subcellularLocation>
</comment>
<keyword evidence="4 9" id="KW-0677">Repeat</keyword>
<evidence type="ECO:0000256" key="2">
    <source>
        <dbReference type="ARBA" id="ARBA00009252"/>
    </source>
</evidence>
<dbReference type="InterPro" id="IPR026003">
    <property type="entry name" value="Cohesin_HEAT"/>
</dbReference>
<feature type="domain" description="Zinc finger PHD-type" evidence="11">
    <location>
        <begin position="501"/>
        <end position="545"/>
    </location>
</feature>
<evidence type="ECO:0000256" key="6">
    <source>
        <dbReference type="ARBA" id="ARBA00022833"/>
    </source>
</evidence>
<dbReference type="Gene3D" id="1.25.10.10">
    <property type="entry name" value="Leucine-rich Repeat Variant"/>
    <property type="match status" value="2"/>
</dbReference>
<evidence type="ECO:0000256" key="10">
    <source>
        <dbReference type="SAM" id="MobiDB-lite"/>
    </source>
</evidence>
<organism evidence="12">
    <name type="scientific">Ananas comosus var. bracteatus</name>
    <name type="common">red pineapple</name>
    <dbReference type="NCBI Taxonomy" id="296719"/>
    <lineage>
        <taxon>Eukaryota</taxon>
        <taxon>Viridiplantae</taxon>
        <taxon>Streptophyta</taxon>
        <taxon>Embryophyta</taxon>
        <taxon>Tracheophyta</taxon>
        <taxon>Spermatophyta</taxon>
        <taxon>Magnoliopsida</taxon>
        <taxon>Liliopsida</taxon>
        <taxon>Poales</taxon>
        <taxon>Bromeliaceae</taxon>
        <taxon>Bromelioideae</taxon>
        <taxon>Ananas</taxon>
    </lineage>
</organism>
<feature type="compositionally biased region" description="Acidic residues" evidence="10">
    <location>
        <begin position="1560"/>
        <end position="1574"/>
    </location>
</feature>
<feature type="region of interest" description="Disordered" evidence="10">
    <location>
        <begin position="1539"/>
        <end position="1601"/>
    </location>
</feature>
<dbReference type="CDD" id="cd23958">
    <property type="entry name" value="SCC2"/>
    <property type="match status" value="1"/>
</dbReference>
<evidence type="ECO:0000256" key="7">
    <source>
        <dbReference type="ARBA" id="ARBA00023242"/>
    </source>
</evidence>
<dbReference type="GO" id="GO:0071169">
    <property type="term" value="P:establishment of protein localization to chromatin"/>
    <property type="evidence" value="ECO:0007669"/>
    <property type="project" value="TreeGrafter"/>
</dbReference>
<dbReference type="InterPro" id="IPR033031">
    <property type="entry name" value="Scc2/Nipped-B"/>
</dbReference>
<comment type="similarity">
    <text evidence="2 9">Belongs to the SCC2/Nipped-B family.</text>
</comment>
<dbReference type="SUPFAM" id="SSF48371">
    <property type="entry name" value="ARM repeat"/>
    <property type="match status" value="1"/>
</dbReference>
<accession>A0A6V7NLL4</accession>